<organism evidence="2 3">
    <name type="scientific">Lactiplantibacillus dongliensis</name>
    <dbReference type="NCBI Taxonomy" id="2559919"/>
    <lineage>
        <taxon>Bacteria</taxon>
        <taxon>Bacillati</taxon>
        <taxon>Bacillota</taxon>
        <taxon>Bacilli</taxon>
        <taxon>Lactobacillales</taxon>
        <taxon>Lactobacillaceae</taxon>
        <taxon>Lactiplantibacillus</taxon>
    </lineage>
</organism>
<gene>
    <name evidence="2" type="ORF">ACFP3T_10890</name>
</gene>
<keyword evidence="1" id="KW-0732">Signal</keyword>
<accession>A0ABW1RAI9</accession>
<dbReference type="EMBL" id="JBHSSD010000043">
    <property type="protein sequence ID" value="MFC6165177.1"/>
    <property type="molecule type" value="Genomic_DNA"/>
</dbReference>
<sequence>MRKFIKAGLMLVLGLTLVAPGMTTPANAASKVKVVSTSKIAKKAYHGKKGYIYSSAKLTKKKHNMKNYKYTTWYGTKKATIKRAGKKRASLTYIKTGKKKGWIYSKYLTAGKAPINKNKKLKDDIASFNRAAMLGDSGFQYFVNFSAKNYEELGNSLGYDGLGQYNGSTEELTMTRKALLGIYDIFKGRFSKIQNANLKAMANDLENFSISSDNDLASEKLRSFAETLENLIQSLD</sequence>
<evidence type="ECO:0000313" key="3">
    <source>
        <dbReference type="Proteomes" id="UP001596253"/>
    </source>
</evidence>
<protein>
    <recommendedName>
        <fullName evidence="4">D-alanyl-D-alanine carboxypeptidase</fullName>
    </recommendedName>
</protein>
<evidence type="ECO:0000256" key="1">
    <source>
        <dbReference type="SAM" id="SignalP"/>
    </source>
</evidence>
<comment type="caution">
    <text evidence="2">The sequence shown here is derived from an EMBL/GenBank/DDBJ whole genome shotgun (WGS) entry which is preliminary data.</text>
</comment>
<feature type="chain" id="PRO_5046164434" description="D-alanyl-D-alanine carboxypeptidase" evidence="1">
    <location>
        <begin position="29"/>
        <end position="236"/>
    </location>
</feature>
<evidence type="ECO:0008006" key="4">
    <source>
        <dbReference type="Google" id="ProtNLM"/>
    </source>
</evidence>
<feature type="signal peptide" evidence="1">
    <location>
        <begin position="1"/>
        <end position="28"/>
    </location>
</feature>
<proteinExistence type="predicted"/>
<evidence type="ECO:0000313" key="2">
    <source>
        <dbReference type="EMBL" id="MFC6165177.1"/>
    </source>
</evidence>
<keyword evidence="3" id="KW-1185">Reference proteome</keyword>
<dbReference type="RefSeq" id="WP_137639827.1">
    <property type="nucleotide sequence ID" value="NZ_BJDK01000010.1"/>
</dbReference>
<reference evidence="3" key="1">
    <citation type="journal article" date="2019" name="Int. J. Syst. Evol. Microbiol.">
        <title>The Global Catalogue of Microorganisms (GCM) 10K type strain sequencing project: providing services to taxonomists for standard genome sequencing and annotation.</title>
        <authorList>
            <consortium name="The Broad Institute Genomics Platform"/>
            <consortium name="The Broad Institute Genome Sequencing Center for Infectious Disease"/>
            <person name="Wu L."/>
            <person name="Ma J."/>
        </authorList>
    </citation>
    <scope>NUCLEOTIDE SEQUENCE [LARGE SCALE GENOMIC DNA]</scope>
    <source>
        <strain evidence="3">CCM 8932</strain>
    </source>
</reference>
<dbReference type="Proteomes" id="UP001596253">
    <property type="component" value="Unassembled WGS sequence"/>
</dbReference>
<name>A0ABW1RAI9_9LACO</name>